<keyword evidence="4" id="KW-1185">Reference proteome</keyword>
<name>A0AAW1QRX9_9CHLO</name>
<feature type="region of interest" description="Disordered" evidence="2">
    <location>
        <begin position="101"/>
        <end position="190"/>
    </location>
</feature>
<dbReference type="Proteomes" id="UP001489004">
    <property type="component" value="Unassembled WGS sequence"/>
</dbReference>
<evidence type="ECO:0000313" key="4">
    <source>
        <dbReference type="Proteomes" id="UP001489004"/>
    </source>
</evidence>
<dbReference type="PANTHER" id="PTHR33403:SF31">
    <property type="entry name" value="PROTEIN SPIRAL1-LIKE 1"/>
    <property type="match status" value="1"/>
</dbReference>
<organism evidence="3 4">
    <name type="scientific">[Myrmecia] bisecta</name>
    <dbReference type="NCBI Taxonomy" id="41462"/>
    <lineage>
        <taxon>Eukaryota</taxon>
        <taxon>Viridiplantae</taxon>
        <taxon>Chlorophyta</taxon>
        <taxon>core chlorophytes</taxon>
        <taxon>Trebouxiophyceae</taxon>
        <taxon>Trebouxiales</taxon>
        <taxon>Trebouxiaceae</taxon>
        <taxon>Myrmecia</taxon>
    </lineage>
</organism>
<dbReference type="GO" id="GO:0010005">
    <property type="term" value="C:cortical microtubule, transverse to long axis"/>
    <property type="evidence" value="ECO:0007669"/>
    <property type="project" value="TreeGrafter"/>
</dbReference>
<feature type="compositionally biased region" description="Polar residues" evidence="2">
    <location>
        <begin position="139"/>
        <end position="157"/>
    </location>
</feature>
<dbReference type="AlphaFoldDB" id="A0AAW1QRX9"/>
<comment type="similarity">
    <text evidence="1">Belongs to the SPIRAL1 family.</text>
</comment>
<evidence type="ECO:0000256" key="1">
    <source>
        <dbReference type="ARBA" id="ARBA00009656"/>
    </source>
</evidence>
<dbReference type="EMBL" id="JALJOR010000002">
    <property type="protein sequence ID" value="KAK9823881.1"/>
    <property type="molecule type" value="Genomic_DNA"/>
</dbReference>
<comment type="caution">
    <text evidence="3">The sequence shown here is derived from an EMBL/GenBank/DDBJ whole genome shotgun (WGS) entry which is preliminary data.</text>
</comment>
<protein>
    <submittedName>
        <fullName evidence="3">Uncharacterized protein</fullName>
    </submittedName>
</protein>
<reference evidence="3 4" key="1">
    <citation type="journal article" date="2024" name="Nat. Commun.">
        <title>Phylogenomics reveals the evolutionary origins of lichenization in chlorophyte algae.</title>
        <authorList>
            <person name="Puginier C."/>
            <person name="Libourel C."/>
            <person name="Otte J."/>
            <person name="Skaloud P."/>
            <person name="Haon M."/>
            <person name="Grisel S."/>
            <person name="Petersen M."/>
            <person name="Berrin J.G."/>
            <person name="Delaux P.M."/>
            <person name="Dal Grande F."/>
            <person name="Keller J."/>
        </authorList>
    </citation>
    <scope>NUCLEOTIDE SEQUENCE [LARGE SCALE GENOMIC DNA]</scope>
    <source>
        <strain evidence="3 4">SAG 2043</strain>
    </source>
</reference>
<dbReference type="InterPro" id="IPR039613">
    <property type="entry name" value="SPR1/2/3/4/5"/>
</dbReference>
<proteinExistence type="inferred from homology"/>
<dbReference type="PANTHER" id="PTHR33403">
    <property type="entry name" value="SPR1"/>
    <property type="match status" value="1"/>
</dbReference>
<evidence type="ECO:0000256" key="2">
    <source>
        <dbReference type="SAM" id="MobiDB-lite"/>
    </source>
</evidence>
<accession>A0AAW1QRX9</accession>
<evidence type="ECO:0000313" key="3">
    <source>
        <dbReference type="EMBL" id="KAK9823881.1"/>
    </source>
</evidence>
<feature type="compositionally biased region" description="Polar residues" evidence="2">
    <location>
        <begin position="164"/>
        <end position="176"/>
    </location>
</feature>
<gene>
    <name evidence="3" type="ORF">WJX72_006147</name>
</gene>
<dbReference type="GO" id="GO:0043622">
    <property type="term" value="P:cortical microtubule organization"/>
    <property type="evidence" value="ECO:0007669"/>
    <property type="project" value="InterPro"/>
</dbReference>
<sequence>MSAIELNDKLKPMLLKDLRTQCRLRDLNPAGSLDALRERLSENMLATNNYNIIDANGNIIDANGCGHVVGESAKVNAAPQGNNYSRPDGQNVGNFMTERNSSRVLAPPGGASQIFFGNEPSQPQPARHTGRGAVPQPPSQLGQIGAQGNSDRGNNNYHRPAGQNVGNFMTDRNSSRVLAPPGGASQISFG</sequence>